<dbReference type="RefSeq" id="WP_211863327.1">
    <property type="nucleotide sequence ID" value="NZ_JAAEDM010000053.1"/>
</dbReference>
<evidence type="ECO:0000313" key="1">
    <source>
        <dbReference type="EMBL" id="MBR0672912.1"/>
    </source>
</evidence>
<comment type="caution">
    <text evidence="1">The sequence shown here is derived from an EMBL/GenBank/DDBJ whole genome shotgun (WGS) entry which is preliminary data.</text>
</comment>
<dbReference type="Proteomes" id="UP001138751">
    <property type="component" value="Unassembled WGS sequence"/>
</dbReference>
<name>A0A9X9X0I3_9PROT</name>
<accession>A0A9X9X0I3</accession>
<dbReference type="EMBL" id="JAAEDM010000053">
    <property type="protein sequence ID" value="MBR0672912.1"/>
    <property type="molecule type" value="Genomic_DNA"/>
</dbReference>
<reference evidence="1" key="1">
    <citation type="submission" date="2020-01" db="EMBL/GenBank/DDBJ databases">
        <authorList>
            <person name="Rat A."/>
        </authorList>
    </citation>
    <scope>NUCLEOTIDE SEQUENCE</scope>
    <source>
        <strain evidence="1">LMG 31231</strain>
    </source>
</reference>
<keyword evidence="2" id="KW-1185">Reference proteome</keyword>
<organism evidence="1 2">
    <name type="scientific">Neoroseomonas soli</name>
    <dbReference type="NCBI Taxonomy" id="1081025"/>
    <lineage>
        <taxon>Bacteria</taxon>
        <taxon>Pseudomonadati</taxon>
        <taxon>Pseudomonadota</taxon>
        <taxon>Alphaproteobacteria</taxon>
        <taxon>Acetobacterales</taxon>
        <taxon>Acetobacteraceae</taxon>
        <taxon>Neoroseomonas</taxon>
    </lineage>
</organism>
<gene>
    <name evidence="1" type="ORF">GXW76_17160</name>
</gene>
<reference evidence="1" key="2">
    <citation type="journal article" date="2021" name="Syst. Appl. Microbiol.">
        <title>Roseomonas hellenica sp. nov., isolated from roots of wild-growing Alkanna tinctoria.</title>
        <authorList>
            <person name="Rat A."/>
            <person name="Naranjo H.D."/>
            <person name="Lebbe L."/>
            <person name="Cnockaert M."/>
            <person name="Krigas N."/>
            <person name="Grigoriadou K."/>
            <person name="Maloupa E."/>
            <person name="Willems A."/>
        </authorList>
    </citation>
    <scope>NUCLEOTIDE SEQUENCE</scope>
    <source>
        <strain evidence="1">LMG 31231</strain>
    </source>
</reference>
<sequence length="158" mass="17545">MNYTDEIAQHLTEMSAAPEFKALCEAAEDAAFNMRLASVLMKDRHASSLRDGRARTQIIEAMAQVGKVIGGLARLKLAQQFHPQAADHTATTDAYGTEVRLLVPPGPDQDLRDHVFTTLDTCETMLGYVMLQLELETRIIAAARRARQEEQRPQNGSH</sequence>
<protein>
    <submittedName>
        <fullName evidence="1">Uncharacterized protein</fullName>
    </submittedName>
</protein>
<proteinExistence type="predicted"/>
<dbReference type="AlphaFoldDB" id="A0A9X9X0I3"/>
<evidence type="ECO:0000313" key="2">
    <source>
        <dbReference type="Proteomes" id="UP001138751"/>
    </source>
</evidence>